<evidence type="ECO:0000313" key="4">
    <source>
        <dbReference type="Proteomes" id="UP001178507"/>
    </source>
</evidence>
<feature type="region of interest" description="Disordered" evidence="1">
    <location>
        <begin position="1096"/>
        <end position="1129"/>
    </location>
</feature>
<keyword evidence="4" id="KW-1185">Reference proteome</keyword>
<proteinExistence type="predicted"/>
<gene>
    <name evidence="3" type="ORF">EVOR1521_LOCUS5331</name>
</gene>
<feature type="region of interest" description="Disordered" evidence="1">
    <location>
        <begin position="380"/>
        <end position="401"/>
    </location>
</feature>
<feature type="region of interest" description="Disordered" evidence="1">
    <location>
        <begin position="499"/>
        <end position="557"/>
    </location>
</feature>
<name>A0AA36MR70_9DINO</name>
<feature type="region of interest" description="Disordered" evidence="1">
    <location>
        <begin position="1"/>
        <end position="29"/>
    </location>
</feature>
<evidence type="ECO:0000313" key="3">
    <source>
        <dbReference type="EMBL" id="CAJ1376217.1"/>
    </source>
</evidence>
<protein>
    <recommendedName>
        <fullName evidence="2">Reverse transcriptase Ty1/copia-type domain-containing protein</fullName>
    </recommendedName>
</protein>
<dbReference type="Pfam" id="PF07727">
    <property type="entry name" value="RVT_2"/>
    <property type="match status" value="1"/>
</dbReference>
<feature type="domain" description="Reverse transcriptase Ty1/copia-type" evidence="2">
    <location>
        <begin position="1353"/>
        <end position="1445"/>
    </location>
</feature>
<feature type="compositionally biased region" description="Basic and acidic residues" evidence="1">
    <location>
        <begin position="346"/>
        <end position="357"/>
    </location>
</feature>
<dbReference type="Proteomes" id="UP001178507">
    <property type="component" value="Unassembled WGS sequence"/>
</dbReference>
<feature type="compositionally biased region" description="Basic and acidic residues" evidence="1">
    <location>
        <begin position="1499"/>
        <end position="1515"/>
    </location>
</feature>
<organism evidence="3 4">
    <name type="scientific">Effrenium voratum</name>
    <dbReference type="NCBI Taxonomy" id="2562239"/>
    <lineage>
        <taxon>Eukaryota</taxon>
        <taxon>Sar</taxon>
        <taxon>Alveolata</taxon>
        <taxon>Dinophyceae</taxon>
        <taxon>Suessiales</taxon>
        <taxon>Symbiodiniaceae</taxon>
        <taxon>Effrenium</taxon>
    </lineage>
</organism>
<sequence length="1515" mass="166620">MNAGPWGRQGPHPPQQHQRQNVHIGDAGPPFVGTATLKVPPAWAAERAHWYSLRSWLSDLVLWASATDLDPVRQGPVAALQITGAAREIVREIPPQHLRDGVQDPQQGHIPGLMLLARALTDRYGPLESEVATRAISELVTFTRMQGESVDALLVRFEVLRVRAQQRGGLGINAQGLSWMLLNALRLPPEMWDRLLLANQGILLQDEQQLAALCDRIRRTGHLLEGGYHRHPEQGATGDPGHFATAAAAGAASSGLDRVTGAAGGISYYEQQRDDRCNTCGMYFEDDEFSSATDTDDGVSDPEAAQIYYAFTDEASMAGELYHNYLVAKRRWRRFSGKPPRRYRRSFWDDQRRDRQAQRLQRSPYGRVYASFLPNSAFAGNKGAKGGKGKGKGGARNPRGKDGKVLLCSKCGSDQHLWRRCPQTTGGTAPATASPPALAMLAGVGSGSSALALTAAQSAFPGVTFNYMSQAAGSMRSGSSVAGGSAYDAELESLRSVSTVRKRAEGDSTYTPSKLARESFMQNPIIDDGDDAGTAADDEEEELIPDSASNVGAHPSSVNAASTAWNISQAARGSSSNQDQGERAEHARRVTLQLSELLGGASFGTGAQFFPSRTHGNYPWWDGASGPDQPQVFHARTRIDGRVGLLVDTGAHDNLVGSVTLDDLPKQVGAQAHQRNLDRVLPVSGVGKEEQRATHSGQIDCRFADAQGTLQVGSYTAPVIGGSALPALLGLRSLRSKSAIVDTATPALILAGPGGIEFKLSPGSKVHKLLLSDSGHLILPVHHVADDGAPTATAVGSLDFMMKCRHSKDNVKPREKEVEQHQDDVGEDLRSLELDDNPERTEALFMQQADDEYAVFAGGQNFEMKFGFDLSKAADIAVLWRLQSFNCDEEVTLSLSNLAAVHFMTYQHGEQIRQNLDPWLDEGSWMLKLKSTFLKVPVDQIVLQRSRSWLNSQKGERWSAGKLVFGRDFDSLKTGMYDIWFSKFGYPQELVGLTAVACDDSLVLWWETGRRECWYNAFVSGAQYVNFVRLAGGRAVDMSFVQFFMMDSESVREVRGDRDDVPNLGGPYEPRLPRLLPVSVTDTVLSPARRRARAIADVSETDPIRNDSSVAQSSGDAGTSGDHGVEYPRNSVQPVEPTLATSEDAVFLISNDQQQVEDDDEPAELVFDRSSFHGISGVKQKLHSGWELVLHYHVKEHSDPVIQRINNILTREEALENADKCRVSMIKELMRRDKHKAWERRSLRGADNLLRSKWVLKWKQISGVRDIKARMVVQGFLDAQPVSAFSGTTSRWGQRLVVIAAIQNSWSLHSADVSEAFLRGITFADLFEEDPSKPRRRVQLRLPPGSAELIRSLPGMETFDEQTECLEMLKPGFGLKDAPRLWNKALSRVLRKAGLSHLQTDKQLYAKHEGGKLILLVSVHVDDLKMTGEDDSVRNLIKSLEVEFDELKLEKEHYVKELRGIPDADLRLCPDELVNADVAARFSSLLGGNEEQTDSPKQGTRERGGRIKRLGHADR</sequence>
<evidence type="ECO:0000259" key="2">
    <source>
        <dbReference type="Pfam" id="PF07727"/>
    </source>
</evidence>
<evidence type="ECO:0000256" key="1">
    <source>
        <dbReference type="SAM" id="MobiDB-lite"/>
    </source>
</evidence>
<accession>A0AA36MR70</accession>
<feature type="compositionally biased region" description="Acidic residues" evidence="1">
    <location>
        <begin position="527"/>
        <end position="544"/>
    </location>
</feature>
<feature type="compositionally biased region" description="Polar residues" evidence="1">
    <location>
        <begin position="1106"/>
        <end position="1117"/>
    </location>
</feature>
<comment type="caution">
    <text evidence="3">The sequence shown here is derived from an EMBL/GenBank/DDBJ whole genome shotgun (WGS) entry which is preliminary data.</text>
</comment>
<feature type="region of interest" description="Disordered" evidence="1">
    <location>
        <begin position="339"/>
        <end position="360"/>
    </location>
</feature>
<dbReference type="EMBL" id="CAUJNA010000371">
    <property type="protein sequence ID" value="CAJ1376217.1"/>
    <property type="molecule type" value="Genomic_DNA"/>
</dbReference>
<reference evidence="3" key="1">
    <citation type="submission" date="2023-08" db="EMBL/GenBank/DDBJ databases">
        <authorList>
            <person name="Chen Y."/>
            <person name="Shah S."/>
            <person name="Dougan E. K."/>
            <person name="Thang M."/>
            <person name="Chan C."/>
        </authorList>
    </citation>
    <scope>NUCLEOTIDE SEQUENCE</scope>
</reference>
<dbReference type="InterPro" id="IPR013103">
    <property type="entry name" value="RVT_2"/>
</dbReference>
<feature type="region of interest" description="Disordered" evidence="1">
    <location>
        <begin position="1487"/>
        <end position="1515"/>
    </location>
</feature>